<organism evidence="2 3">
    <name type="scientific">Mycolicibacterium aubagnense</name>
    <dbReference type="NCBI Taxonomy" id="319707"/>
    <lineage>
        <taxon>Bacteria</taxon>
        <taxon>Bacillati</taxon>
        <taxon>Actinomycetota</taxon>
        <taxon>Actinomycetes</taxon>
        <taxon>Mycobacteriales</taxon>
        <taxon>Mycobacteriaceae</taxon>
        <taxon>Mycolicibacterium</taxon>
    </lineage>
</organism>
<accession>A0ABM7ILX2</accession>
<sequence length="81" mass="8735">MFAASASAGCETNMLGVQYCDGPIRPDGTWDRCWHSDALATYGPLGQVQNVTPAMGKCFPVGPSQPWPPVPIAQPQYHVYP</sequence>
<gene>
    <name evidence="2" type="ORF">MAUB_55990</name>
</gene>
<reference evidence="2 3" key="1">
    <citation type="journal article" date="2019" name="Emerg. Microbes Infect.">
        <title>Comprehensive subspecies identification of 175 nontuberculous mycobacteria species based on 7547 genomic profiles.</title>
        <authorList>
            <person name="Matsumoto Y."/>
            <person name="Kinjo T."/>
            <person name="Motooka D."/>
            <person name="Nabeya D."/>
            <person name="Jung N."/>
            <person name="Uechi K."/>
            <person name="Horii T."/>
            <person name="Iida T."/>
            <person name="Fujita J."/>
            <person name="Nakamura S."/>
        </authorList>
    </citation>
    <scope>NUCLEOTIDE SEQUENCE [LARGE SCALE GENOMIC DNA]</scope>
    <source>
        <strain evidence="2 3">JCM 15296</strain>
    </source>
</reference>
<dbReference type="Proteomes" id="UP000465609">
    <property type="component" value="Chromosome"/>
</dbReference>
<dbReference type="Pfam" id="PF24238">
    <property type="entry name" value="CDGP"/>
    <property type="match status" value="1"/>
</dbReference>
<evidence type="ECO:0000313" key="2">
    <source>
        <dbReference type="EMBL" id="BBX87726.1"/>
    </source>
</evidence>
<evidence type="ECO:0000259" key="1">
    <source>
        <dbReference type="Pfam" id="PF24238"/>
    </source>
</evidence>
<feature type="domain" description="CDGP" evidence="1">
    <location>
        <begin position="9"/>
        <end position="79"/>
    </location>
</feature>
<dbReference type="InterPro" id="IPR056271">
    <property type="entry name" value="CDGP_dom"/>
</dbReference>
<proteinExistence type="predicted"/>
<keyword evidence="3" id="KW-1185">Reference proteome</keyword>
<name>A0ABM7ILX2_9MYCO</name>
<evidence type="ECO:0000313" key="3">
    <source>
        <dbReference type="Proteomes" id="UP000465609"/>
    </source>
</evidence>
<dbReference type="EMBL" id="AP022577">
    <property type="protein sequence ID" value="BBX87726.1"/>
    <property type="molecule type" value="Genomic_DNA"/>
</dbReference>
<protein>
    <recommendedName>
        <fullName evidence="1">CDGP domain-containing protein</fullName>
    </recommendedName>
</protein>